<dbReference type="RefSeq" id="WP_042278220.1">
    <property type="nucleotide sequence ID" value="NZ_BBML01000003.1"/>
</dbReference>
<dbReference type="Pfam" id="PF00583">
    <property type="entry name" value="Acetyltransf_1"/>
    <property type="match status" value="1"/>
</dbReference>
<protein>
    <submittedName>
        <fullName evidence="1">Uncharacterized protein</fullName>
    </submittedName>
</protein>
<dbReference type="Proteomes" id="UP000029221">
    <property type="component" value="Unassembled WGS sequence"/>
</dbReference>
<dbReference type="EMBL" id="BBML01000003">
    <property type="protein sequence ID" value="GAK96750.1"/>
    <property type="molecule type" value="Genomic_DNA"/>
</dbReference>
<comment type="caution">
    <text evidence="1">The sequence shown here is derived from an EMBL/GenBank/DDBJ whole genome shotgun (WGS) entry which is preliminary data.</text>
</comment>
<name>A0A090Q143_9FLAO</name>
<dbReference type="InterPro" id="IPR039968">
    <property type="entry name" value="BcerS-like"/>
</dbReference>
<gene>
    <name evidence="1" type="ORF">JCM19294_1059</name>
</gene>
<proteinExistence type="predicted"/>
<dbReference type="Gene3D" id="3.40.630.30">
    <property type="match status" value="1"/>
</dbReference>
<dbReference type="CDD" id="cd04301">
    <property type="entry name" value="NAT_SF"/>
    <property type="match status" value="1"/>
</dbReference>
<evidence type="ECO:0000313" key="2">
    <source>
        <dbReference type="Proteomes" id="UP000029221"/>
    </source>
</evidence>
<dbReference type="PANTHER" id="PTHR41368">
    <property type="entry name" value="PROTEIN YGHO"/>
    <property type="match status" value="1"/>
</dbReference>
<dbReference type="AlphaFoldDB" id="A0A090Q143"/>
<keyword evidence="2" id="KW-1185">Reference proteome</keyword>
<organism evidence="1 2">
    <name type="scientific">Nonlabens tegetincola</name>
    <dbReference type="NCBI Taxonomy" id="323273"/>
    <lineage>
        <taxon>Bacteria</taxon>
        <taxon>Pseudomonadati</taxon>
        <taxon>Bacteroidota</taxon>
        <taxon>Flavobacteriia</taxon>
        <taxon>Flavobacteriales</taxon>
        <taxon>Flavobacteriaceae</taxon>
        <taxon>Nonlabens</taxon>
    </lineage>
</organism>
<evidence type="ECO:0000313" key="1">
    <source>
        <dbReference type="EMBL" id="GAK96750.1"/>
    </source>
</evidence>
<dbReference type="InterPro" id="IPR000182">
    <property type="entry name" value="GNAT_dom"/>
</dbReference>
<dbReference type="STRING" id="319236.BST91_03015"/>
<dbReference type="eggNOG" id="COG0456">
    <property type="taxonomic scope" value="Bacteria"/>
</dbReference>
<accession>A0A090Q143</accession>
<dbReference type="InterPro" id="IPR016181">
    <property type="entry name" value="Acyl_CoA_acyltransferase"/>
</dbReference>
<dbReference type="PANTHER" id="PTHR41368:SF1">
    <property type="entry name" value="PROTEIN YGHO"/>
    <property type="match status" value="1"/>
</dbReference>
<reference evidence="1" key="1">
    <citation type="journal article" date="2014" name="Genome Announc.">
        <title>Draft Genome Sequences of Marine Flavobacterium Nonlabens Strains NR17, NR24, NR27, NR32, NR33, and Ara13.</title>
        <authorList>
            <person name="Nakanishi M."/>
            <person name="Meirelles P."/>
            <person name="Suzuki R."/>
            <person name="Takatani N."/>
            <person name="Mino S."/>
            <person name="Suda W."/>
            <person name="Oshima K."/>
            <person name="Hattori M."/>
            <person name="Ohkuma M."/>
            <person name="Hosokawa M."/>
            <person name="Miyashita K."/>
            <person name="Thompson F.L."/>
            <person name="Niwa A."/>
            <person name="Sawabe T."/>
            <person name="Sawabe T."/>
        </authorList>
    </citation>
    <scope>NUCLEOTIDE SEQUENCE [LARGE SCALE GENOMIC DNA]</scope>
    <source>
        <strain evidence="1">JCM 19294</strain>
    </source>
</reference>
<dbReference type="GO" id="GO:0016747">
    <property type="term" value="F:acyltransferase activity, transferring groups other than amino-acyl groups"/>
    <property type="evidence" value="ECO:0007669"/>
    <property type="project" value="InterPro"/>
</dbReference>
<dbReference type="SUPFAM" id="SSF55729">
    <property type="entry name" value="Acyl-CoA N-acyltransferases (Nat)"/>
    <property type="match status" value="1"/>
</dbReference>
<sequence>MIEVKQISSKKDIKKFVQFQLELYKNNPYYIPPIVKDEMANFDPEKNQVFKNADCWLFLAYKNGQIVGRIAGIINYIEINDQKKPKMRYGWLDMIDDIEVTKALINAVEKIGHKKNLEFIEGPVGFSNMDKAGMLVEGFEELGTMITWYNHPYYMEHMEALGFKKSADWIEFKFTPPNPVPEKFNKFADIIMQRYGLKPLEFKSTKDILPYVDEMFELLNKTYSSLVTYVPIQQYQIDLYKEKYLPFINPDFIKCVVDSNGKLVAFAITMPSFSKALQKAKGKLLPFGFIHLLRAKRKNNRAAFYLIGIDPEYQGKGVTALIFRNVAKTFMDNGITFCETNPELEDNIAVQSLWKNYDPVLHKRRRLYRKDLVR</sequence>